<organism evidence="1 2">
    <name type="scientific">Aspergillus awamori</name>
    <name type="common">Black koji mold</name>
    <dbReference type="NCBI Taxonomy" id="105351"/>
    <lineage>
        <taxon>Eukaryota</taxon>
        <taxon>Fungi</taxon>
        <taxon>Dikarya</taxon>
        <taxon>Ascomycota</taxon>
        <taxon>Pezizomycotina</taxon>
        <taxon>Eurotiomycetes</taxon>
        <taxon>Eurotiomycetidae</taxon>
        <taxon>Eurotiales</taxon>
        <taxon>Aspergillaceae</taxon>
        <taxon>Aspergillus</taxon>
    </lineage>
</organism>
<dbReference type="STRING" id="105351.A0A401KMK8"/>
<evidence type="ECO:0000313" key="2">
    <source>
        <dbReference type="Proteomes" id="UP000286921"/>
    </source>
</evidence>
<dbReference type="EMBL" id="BDHI01000007">
    <property type="protein sequence ID" value="GCB20499.1"/>
    <property type="molecule type" value="Genomic_DNA"/>
</dbReference>
<dbReference type="Proteomes" id="UP000286921">
    <property type="component" value="Unassembled WGS sequence"/>
</dbReference>
<gene>
    <name evidence="1" type="ORF">AAWM_03384</name>
</gene>
<protein>
    <recommendedName>
        <fullName evidence="3">ABM domain-containing protein</fullName>
    </recommendedName>
</protein>
<keyword evidence="2" id="KW-1185">Reference proteome</keyword>
<evidence type="ECO:0000313" key="1">
    <source>
        <dbReference type="EMBL" id="GCB20499.1"/>
    </source>
</evidence>
<proteinExistence type="predicted"/>
<comment type="caution">
    <text evidence="1">The sequence shown here is derived from an EMBL/GenBank/DDBJ whole genome shotgun (WGS) entry which is preliminary data.</text>
</comment>
<accession>A0A401KMK8</accession>
<dbReference type="Gene3D" id="3.30.70.100">
    <property type="match status" value="1"/>
</dbReference>
<evidence type="ECO:0008006" key="3">
    <source>
        <dbReference type="Google" id="ProtNLM"/>
    </source>
</evidence>
<dbReference type="AlphaFoldDB" id="A0A401KMK8"/>
<sequence>MPGVTEFIFFHLNPAVKPEDPTNNEAGASLLQLFKNTKHQNGYLGSSWGRSTEDENVIVWVIDWKDAQTAPTLIPSLTPYLAPSTPLTTFYATLSPAPPPHQTHDLSSSPVTEIFTPWFPTSMSAEEKKNLHESLVAFRTELVENLEEGKRPQRLIMGQVERPGTRKHGDSPSGEAFGMVVLAGWESVEAHMDIKGTEAFGRGIAPIRGWMLKGDGGDAEKGEGGFGIMRHCEEYDVQDGRIGKGYGKGIIN</sequence>
<name>A0A401KMK8_ASPAW</name>
<reference evidence="1 2" key="1">
    <citation type="submission" date="2016-09" db="EMBL/GenBank/DDBJ databases">
        <title>Aspergillus awamori IFM 58123T.</title>
        <authorList>
            <person name="Kusuya Y."/>
            <person name="Shimizu M."/>
            <person name="Takahashi H."/>
            <person name="Yaguchi T."/>
        </authorList>
    </citation>
    <scope>NUCLEOTIDE SEQUENCE [LARGE SCALE GENOMIC DNA]</scope>
    <source>
        <strain evidence="1 2">IFM 58123</strain>
    </source>
</reference>